<reference evidence="1 2" key="1">
    <citation type="submission" date="2021-08" db="EMBL/GenBank/DDBJ databases">
        <title>Complete genome sequence of the strain Aneurinibacillus thermoaerophilus CCM 8960.</title>
        <authorList>
            <person name="Musilova J."/>
            <person name="Kourilova X."/>
            <person name="Pernicova I."/>
            <person name="Bezdicek M."/>
            <person name="Lengerova M."/>
            <person name="Obruca S."/>
            <person name="Sedlar K."/>
        </authorList>
    </citation>
    <scope>NUCLEOTIDE SEQUENCE [LARGE SCALE GENOMIC DNA]</scope>
    <source>
        <strain evidence="1 2">CCM 8960</strain>
    </source>
</reference>
<keyword evidence="2" id="KW-1185">Reference proteome</keyword>
<organism evidence="1 2">
    <name type="scientific">Aneurinibacillus thermoaerophilus</name>
    <dbReference type="NCBI Taxonomy" id="143495"/>
    <lineage>
        <taxon>Bacteria</taxon>
        <taxon>Bacillati</taxon>
        <taxon>Bacillota</taxon>
        <taxon>Bacilli</taxon>
        <taxon>Bacillales</taxon>
        <taxon>Paenibacillaceae</taxon>
        <taxon>Aneurinibacillus group</taxon>
        <taxon>Aneurinibacillus</taxon>
    </lineage>
</organism>
<name>A0ABX8YHE4_ANETH</name>
<dbReference type="EMBL" id="CP080764">
    <property type="protein sequence ID" value="QYY44278.1"/>
    <property type="molecule type" value="Genomic_DNA"/>
</dbReference>
<dbReference type="GeneID" id="97604221"/>
<evidence type="ECO:0000313" key="2">
    <source>
        <dbReference type="Proteomes" id="UP000826616"/>
    </source>
</evidence>
<proteinExistence type="predicted"/>
<dbReference type="RefSeq" id="WP_162265022.1">
    <property type="nucleotide sequence ID" value="NZ_CP080764.1"/>
</dbReference>
<sequence length="38" mass="4360">MNGITPQHIQDLIQTMRKKGLAEGKEQYDLYTAYAPVH</sequence>
<gene>
    <name evidence="1" type="ORF">K3F53_08925</name>
</gene>
<protein>
    <submittedName>
        <fullName evidence="1">Uncharacterized protein</fullName>
    </submittedName>
</protein>
<accession>A0ABX8YHE4</accession>
<evidence type="ECO:0000313" key="1">
    <source>
        <dbReference type="EMBL" id="QYY44278.1"/>
    </source>
</evidence>
<dbReference type="Proteomes" id="UP000826616">
    <property type="component" value="Chromosome"/>
</dbReference>